<dbReference type="CDD" id="cd02966">
    <property type="entry name" value="TlpA_like_family"/>
    <property type="match status" value="1"/>
</dbReference>
<feature type="domain" description="Alkyl hydroperoxide reductase subunit C/ Thiol specific antioxidant" evidence="1">
    <location>
        <begin position="2"/>
        <end position="95"/>
    </location>
</feature>
<dbReference type="PANTHER" id="PTHR42852">
    <property type="entry name" value="THIOL:DISULFIDE INTERCHANGE PROTEIN DSBE"/>
    <property type="match status" value="1"/>
</dbReference>
<dbReference type="SUPFAM" id="SSF52833">
    <property type="entry name" value="Thioredoxin-like"/>
    <property type="match status" value="1"/>
</dbReference>
<protein>
    <recommendedName>
        <fullName evidence="1">Alkyl hydroperoxide reductase subunit C/ Thiol specific antioxidant domain-containing protein</fullName>
    </recommendedName>
</protein>
<name>A0A7S3XUC2_HETAK</name>
<dbReference type="Pfam" id="PF00578">
    <property type="entry name" value="AhpC-TSA"/>
    <property type="match status" value="1"/>
</dbReference>
<gene>
    <name evidence="2" type="ORF">HAKA00212_LOCUS11229</name>
</gene>
<dbReference type="PANTHER" id="PTHR42852:SF13">
    <property type="entry name" value="PROTEIN DIPZ"/>
    <property type="match status" value="1"/>
</dbReference>
<accession>A0A7S3XUC2</accession>
<dbReference type="InterPro" id="IPR050553">
    <property type="entry name" value="Thioredoxin_ResA/DsbE_sf"/>
</dbReference>
<proteinExistence type="predicted"/>
<dbReference type="InterPro" id="IPR036249">
    <property type="entry name" value="Thioredoxin-like_sf"/>
</dbReference>
<evidence type="ECO:0000259" key="1">
    <source>
        <dbReference type="Pfam" id="PF00578"/>
    </source>
</evidence>
<dbReference type="GO" id="GO:0016491">
    <property type="term" value="F:oxidoreductase activity"/>
    <property type="evidence" value="ECO:0007669"/>
    <property type="project" value="InterPro"/>
</dbReference>
<dbReference type="AlphaFoldDB" id="A0A7S3XUC2"/>
<reference evidence="2" key="1">
    <citation type="submission" date="2021-01" db="EMBL/GenBank/DDBJ databases">
        <authorList>
            <person name="Corre E."/>
            <person name="Pelletier E."/>
            <person name="Niang G."/>
            <person name="Scheremetjew M."/>
            <person name="Finn R."/>
            <person name="Kale V."/>
            <person name="Holt S."/>
            <person name="Cochrane G."/>
            <person name="Meng A."/>
            <person name="Brown T."/>
            <person name="Cohen L."/>
        </authorList>
    </citation>
    <scope>NUCLEOTIDE SEQUENCE</scope>
    <source>
        <strain evidence="2">CCMP3107</strain>
    </source>
</reference>
<dbReference type="GO" id="GO:0016209">
    <property type="term" value="F:antioxidant activity"/>
    <property type="evidence" value="ECO:0007669"/>
    <property type="project" value="InterPro"/>
</dbReference>
<sequence length="120" mass="13422">MVLILAWATWCGHSKKAMIPWNRIVELYAHRGVKVVAITRQSPDEVQEFLLKLPRKLKYTIASDSTDVLDRLQGAFGLRRLPHAFLADGRGQVAWHGHPAHAGNALSEILDGESEDGDER</sequence>
<dbReference type="InterPro" id="IPR000866">
    <property type="entry name" value="AhpC/TSA"/>
</dbReference>
<dbReference type="EMBL" id="HBIU01024178">
    <property type="protein sequence ID" value="CAE0632520.1"/>
    <property type="molecule type" value="Transcribed_RNA"/>
</dbReference>
<organism evidence="2">
    <name type="scientific">Heterosigma akashiwo</name>
    <name type="common">Chromophytic alga</name>
    <name type="synonym">Heterosigma carterae</name>
    <dbReference type="NCBI Taxonomy" id="2829"/>
    <lineage>
        <taxon>Eukaryota</taxon>
        <taxon>Sar</taxon>
        <taxon>Stramenopiles</taxon>
        <taxon>Ochrophyta</taxon>
        <taxon>Raphidophyceae</taxon>
        <taxon>Chattonellales</taxon>
        <taxon>Chattonellaceae</taxon>
        <taxon>Heterosigma</taxon>
    </lineage>
</organism>
<dbReference type="Gene3D" id="3.40.30.10">
    <property type="entry name" value="Glutaredoxin"/>
    <property type="match status" value="1"/>
</dbReference>
<evidence type="ECO:0000313" key="2">
    <source>
        <dbReference type="EMBL" id="CAE0632520.1"/>
    </source>
</evidence>